<dbReference type="InterPro" id="IPR050291">
    <property type="entry name" value="CDF_Transporter"/>
</dbReference>
<dbReference type="EMBL" id="JAHQCW010000025">
    <property type="protein sequence ID" value="MBU9737770.1"/>
    <property type="molecule type" value="Genomic_DNA"/>
</dbReference>
<evidence type="ECO:0000259" key="8">
    <source>
        <dbReference type="Pfam" id="PF01545"/>
    </source>
</evidence>
<feature type="transmembrane region" description="Helical" evidence="7">
    <location>
        <begin position="116"/>
        <end position="139"/>
    </location>
</feature>
<feature type="transmembrane region" description="Helical" evidence="7">
    <location>
        <begin position="18"/>
        <end position="38"/>
    </location>
</feature>
<evidence type="ECO:0000256" key="4">
    <source>
        <dbReference type="ARBA" id="ARBA00022692"/>
    </source>
</evidence>
<dbReference type="RefSeq" id="WP_238722195.1">
    <property type="nucleotide sequence ID" value="NZ_JAHQCW010000025.1"/>
</dbReference>
<comment type="similarity">
    <text evidence="2">Belongs to the cation diffusion facilitator (CDF) transporter (TC 2.A.4) family.</text>
</comment>
<comment type="subcellular location">
    <subcellularLocation>
        <location evidence="1">Membrane</location>
        <topology evidence="1">Multi-pass membrane protein</topology>
    </subcellularLocation>
</comment>
<dbReference type="SUPFAM" id="SSF161111">
    <property type="entry name" value="Cation efflux protein transmembrane domain-like"/>
    <property type="match status" value="1"/>
</dbReference>
<dbReference type="GO" id="GO:0008324">
    <property type="term" value="F:monoatomic cation transmembrane transporter activity"/>
    <property type="evidence" value="ECO:0007669"/>
    <property type="project" value="InterPro"/>
</dbReference>
<gene>
    <name evidence="9" type="ORF">KTH89_14585</name>
</gene>
<dbReference type="InterPro" id="IPR002524">
    <property type="entry name" value="Cation_efflux"/>
</dbReference>
<dbReference type="InterPro" id="IPR058533">
    <property type="entry name" value="Cation_efflux_TM"/>
</dbReference>
<keyword evidence="5 7" id="KW-1133">Transmembrane helix</keyword>
<dbReference type="NCBIfam" id="TIGR01297">
    <property type="entry name" value="CDF"/>
    <property type="match status" value="1"/>
</dbReference>
<organism evidence="9 10">
    <name type="scientific">Diplocloster agilis</name>
    <dbReference type="NCBI Taxonomy" id="2850323"/>
    <lineage>
        <taxon>Bacteria</taxon>
        <taxon>Bacillati</taxon>
        <taxon>Bacillota</taxon>
        <taxon>Clostridia</taxon>
        <taxon>Lachnospirales</taxon>
        <taxon>Lachnospiraceae</taxon>
        <taxon>Diplocloster</taxon>
    </lineage>
</organism>
<reference evidence="9" key="1">
    <citation type="submission" date="2021-06" db="EMBL/GenBank/DDBJ databases">
        <title>Description of novel taxa of the family Lachnospiraceae.</title>
        <authorList>
            <person name="Chaplin A.V."/>
            <person name="Sokolova S.R."/>
            <person name="Pikina A.P."/>
            <person name="Korzhanova M."/>
            <person name="Belova V."/>
            <person name="Korostin D."/>
            <person name="Efimov B.A."/>
        </authorList>
    </citation>
    <scope>NUCLEOTIDE SEQUENCE</scope>
    <source>
        <strain evidence="9">ASD5720</strain>
    </source>
</reference>
<dbReference type="Proteomes" id="UP000712157">
    <property type="component" value="Unassembled WGS sequence"/>
</dbReference>
<comment type="caution">
    <text evidence="9">The sequence shown here is derived from an EMBL/GenBank/DDBJ whole genome shotgun (WGS) entry which is preliminary data.</text>
</comment>
<dbReference type="AlphaFoldDB" id="A0A949K2Z5"/>
<name>A0A949K2Z5_9FIRM</name>
<keyword evidence="4 7" id="KW-0812">Transmembrane</keyword>
<evidence type="ECO:0000256" key="3">
    <source>
        <dbReference type="ARBA" id="ARBA00022448"/>
    </source>
</evidence>
<protein>
    <submittedName>
        <fullName evidence="9">Cation diffusion facilitator family transporter</fullName>
    </submittedName>
</protein>
<feature type="transmembrane region" description="Helical" evidence="7">
    <location>
        <begin position="85"/>
        <end position="104"/>
    </location>
</feature>
<evidence type="ECO:0000256" key="5">
    <source>
        <dbReference type="ARBA" id="ARBA00022989"/>
    </source>
</evidence>
<evidence type="ECO:0000256" key="1">
    <source>
        <dbReference type="ARBA" id="ARBA00004141"/>
    </source>
</evidence>
<evidence type="ECO:0000313" key="9">
    <source>
        <dbReference type="EMBL" id="MBU9737770.1"/>
    </source>
</evidence>
<keyword evidence="3" id="KW-0813">Transport</keyword>
<dbReference type="GO" id="GO:0016020">
    <property type="term" value="C:membrane"/>
    <property type="evidence" value="ECO:0007669"/>
    <property type="project" value="UniProtKB-SubCell"/>
</dbReference>
<dbReference type="PANTHER" id="PTHR43840:SF15">
    <property type="entry name" value="MITOCHONDRIAL METAL TRANSPORTER 1-RELATED"/>
    <property type="match status" value="1"/>
</dbReference>
<keyword evidence="10" id="KW-1185">Reference proteome</keyword>
<dbReference type="InterPro" id="IPR027469">
    <property type="entry name" value="Cation_efflux_TMD_sf"/>
</dbReference>
<accession>A0A949K2Z5</accession>
<feature type="domain" description="Cation efflux protein transmembrane" evidence="8">
    <location>
        <begin position="19"/>
        <end position="211"/>
    </location>
</feature>
<evidence type="ECO:0000256" key="2">
    <source>
        <dbReference type="ARBA" id="ARBA00008114"/>
    </source>
</evidence>
<proteinExistence type="inferred from homology"/>
<dbReference type="FunFam" id="1.20.1510.10:FF:000006">
    <property type="entry name" value="Divalent cation efflux transporter"/>
    <property type="match status" value="1"/>
</dbReference>
<evidence type="ECO:0000256" key="7">
    <source>
        <dbReference type="SAM" id="Phobius"/>
    </source>
</evidence>
<evidence type="ECO:0000313" key="10">
    <source>
        <dbReference type="Proteomes" id="UP000712157"/>
    </source>
</evidence>
<evidence type="ECO:0000256" key="6">
    <source>
        <dbReference type="ARBA" id="ARBA00023136"/>
    </source>
</evidence>
<sequence>MIEESCEKSRDLVGKKTGIIGICVNLALVVIKAAAGVLSNSVAITADALNNLMDCASSFVAFLGFSFSGRKKDKRHPYGHGRMEYICGLIVSLLIMFTGISVFIDAVKRLQHPQQITVTALAAAALVIGILSKICMAWYMKRLNRMIASSVLKAIRIDNLSDAIVTAVTLAGILAAPYTNLPVDGILGIIVSAAILKSGASSFGDNMVLLLGEGADPDTEEEIMQIVTQFIPAGSVEEISLHDYGPENRLVYIKLDYSKTEENKRGTQALSCIKQKIKRELRMDATLYWDVASQA</sequence>
<feature type="transmembrane region" description="Helical" evidence="7">
    <location>
        <begin position="44"/>
        <end position="65"/>
    </location>
</feature>
<dbReference type="PANTHER" id="PTHR43840">
    <property type="entry name" value="MITOCHONDRIAL METAL TRANSPORTER 1-RELATED"/>
    <property type="match status" value="1"/>
</dbReference>
<dbReference type="Pfam" id="PF01545">
    <property type="entry name" value="Cation_efflux"/>
    <property type="match status" value="1"/>
</dbReference>
<dbReference type="Gene3D" id="1.20.1510.10">
    <property type="entry name" value="Cation efflux protein transmembrane domain"/>
    <property type="match status" value="1"/>
</dbReference>
<keyword evidence="6 7" id="KW-0472">Membrane</keyword>